<reference evidence="2" key="1">
    <citation type="submission" date="2023-04" db="EMBL/GenBank/DDBJ databases">
        <title>Sphingomonas sp. MAHUQ-71 isolated from rice field.</title>
        <authorList>
            <person name="Huq M.A."/>
        </authorList>
    </citation>
    <scope>NUCLEOTIDE SEQUENCE</scope>
    <source>
        <strain evidence="2">MAHUQ-71</strain>
    </source>
</reference>
<sequence length="202" mass="22379">MAKGGDAFAKAHAHLLADSRIQFALPQAPKPHTPEWMRALAQWLHHAWPVLKVLTWITLGGIGLFILYMIVSQFVDLRWPWRRTTEEVAEEPEWRPDAAPARALLEEADALAAAGRYAEAARLILLRSVEDIMKRRPGLVRPATTSRDLAATPEIPPSARPAFASIANVVEISLFADRGATAEAWTRARGAYADFALAGNWR</sequence>
<gene>
    <name evidence="2" type="ORF">QGN17_08425</name>
</gene>
<keyword evidence="1" id="KW-1133">Transmembrane helix</keyword>
<evidence type="ECO:0000313" key="3">
    <source>
        <dbReference type="Proteomes" id="UP001160625"/>
    </source>
</evidence>
<evidence type="ECO:0000313" key="2">
    <source>
        <dbReference type="EMBL" id="MDH7638753.1"/>
    </source>
</evidence>
<keyword evidence="1" id="KW-0812">Transmembrane</keyword>
<organism evidence="2 3">
    <name type="scientific">Sphingomonas oryzagri</name>
    <dbReference type="NCBI Taxonomy" id="3042314"/>
    <lineage>
        <taxon>Bacteria</taxon>
        <taxon>Pseudomonadati</taxon>
        <taxon>Pseudomonadota</taxon>
        <taxon>Alphaproteobacteria</taxon>
        <taxon>Sphingomonadales</taxon>
        <taxon>Sphingomonadaceae</taxon>
        <taxon>Sphingomonas</taxon>
    </lineage>
</organism>
<keyword evidence="3" id="KW-1185">Reference proteome</keyword>
<accession>A0ABT6N0B9</accession>
<protein>
    <recommendedName>
        <fullName evidence="4">DUF4129 domain-containing protein</fullName>
    </recommendedName>
</protein>
<dbReference type="Proteomes" id="UP001160625">
    <property type="component" value="Unassembled WGS sequence"/>
</dbReference>
<comment type="caution">
    <text evidence="2">The sequence shown here is derived from an EMBL/GenBank/DDBJ whole genome shotgun (WGS) entry which is preliminary data.</text>
</comment>
<dbReference type="EMBL" id="JARYGZ010000001">
    <property type="protein sequence ID" value="MDH7638753.1"/>
    <property type="molecule type" value="Genomic_DNA"/>
</dbReference>
<evidence type="ECO:0000256" key="1">
    <source>
        <dbReference type="SAM" id="Phobius"/>
    </source>
</evidence>
<feature type="transmembrane region" description="Helical" evidence="1">
    <location>
        <begin position="53"/>
        <end position="75"/>
    </location>
</feature>
<proteinExistence type="predicted"/>
<name>A0ABT6N0B9_9SPHN</name>
<evidence type="ECO:0008006" key="4">
    <source>
        <dbReference type="Google" id="ProtNLM"/>
    </source>
</evidence>
<keyword evidence="1" id="KW-0472">Membrane</keyword>